<evidence type="ECO:0000313" key="3">
    <source>
        <dbReference type="Proteomes" id="UP000198598"/>
    </source>
</evidence>
<name>A0A1I2G2T5_9BACT</name>
<sequence length="358" mass="39533">MVRPTDQIGQPPTCLTIEQEDGTQRIIGTLGNVSSVTGKSKAGKTFGVSAAVAAAVACRLILKIKGSLPAGQRTVLLFDTEQSRYHVLRVVRRICALSGIAEPPNLIVFSLREYPPNERLALIDYAFNNTPGVGLVVIDGIRDLQVDPVLDSEQSSKIITHLLRWTTDLNIHILTVLHQNKTDNNSRGHLGTELNHKAETVISITKDSNDKEVSVVAPEYCRDRDFEPFAFSINEQGLPFLVEGWKADQRSTNRKEAKTAEASKASRTVTPGQLPAETHTVILQRAFSGVTPDKYGETCRRIKAAAEYFGHKFGDNRAKEFVTYYLTNHRLKLVDTTYTLNLPPVELTVTNPIESGLV</sequence>
<keyword evidence="3" id="KW-1185">Reference proteome</keyword>
<dbReference type="EMBL" id="FOLQ01000029">
    <property type="protein sequence ID" value="SFF11862.1"/>
    <property type="molecule type" value="Genomic_DNA"/>
</dbReference>
<dbReference type="Proteomes" id="UP000198598">
    <property type="component" value="Unassembled WGS sequence"/>
</dbReference>
<organism evidence="2 3">
    <name type="scientific">Spirosoma endophyticum</name>
    <dbReference type="NCBI Taxonomy" id="662367"/>
    <lineage>
        <taxon>Bacteria</taxon>
        <taxon>Pseudomonadati</taxon>
        <taxon>Bacteroidota</taxon>
        <taxon>Cytophagia</taxon>
        <taxon>Cytophagales</taxon>
        <taxon>Cytophagaceae</taxon>
        <taxon>Spirosoma</taxon>
    </lineage>
</organism>
<reference evidence="2 3" key="1">
    <citation type="submission" date="2016-10" db="EMBL/GenBank/DDBJ databases">
        <authorList>
            <person name="de Groot N.N."/>
        </authorList>
    </citation>
    <scope>NUCLEOTIDE SEQUENCE [LARGE SCALE GENOMIC DNA]</scope>
    <source>
        <strain evidence="2 3">DSM 26130</strain>
    </source>
</reference>
<dbReference type="InterPro" id="IPR027417">
    <property type="entry name" value="P-loop_NTPase"/>
</dbReference>
<feature type="compositionally biased region" description="Basic and acidic residues" evidence="1">
    <location>
        <begin position="251"/>
        <end position="261"/>
    </location>
</feature>
<evidence type="ECO:0000256" key="1">
    <source>
        <dbReference type="SAM" id="MobiDB-lite"/>
    </source>
</evidence>
<evidence type="ECO:0000313" key="2">
    <source>
        <dbReference type="EMBL" id="SFF11862.1"/>
    </source>
</evidence>
<dbReference type="SUPFAM" id="SSF52540">
    <property type="entry name" value="P-loop containing nucleoside triphosphate hydrolases"/>
    <property type="match status" value="1"/>
</dbReference>
<accession>A0A1I2G2T5</accession>
<feature type="region of interest" description="Disordered" evidence="1">
    <location>
        <begin position="251"/>
        <end position="270"/>
    </location>
</feature>
<gene>
    <name evidence="2" type="ORF">SAMN05216167_12943</name>
</gene>
<dbReference type="Pfam" id="PF13481">
    <property type="entry name" value="AAA_25"/>
    <property type="match status" value="1"/>
</dbReference>
<protein>
    <submittedName>
        <fullName evidence="2">AAA domain-containing protein</fullName>
    </submittedName>
</protein>
<dbReference type="STRING" id="662367.SAMN05216167_12943"/>
<dbReference type="AlphaFoldDB" id="A0A1I2G2T5"/>
<proteinExistence type="predicted"/>
<dbReference type="Gene3D" id="3.40.50.300">
    <property type="entry name" value="P-loop containing nucleotide triphosphate hydrolases"/>
    <property type="match status" value="1"/>
</dbReference>